<name>M7ZHI5_TRIUA</name>
<dbReference type="AlphaFoldDB" id="M7ZHI5"/>
<dbReference type="EMBL" id="KD119929">
    <property type="protein sequence ID" value="EMS59532.1"/>
    <property type="molecule type" value="Genomic_DNA"/>
</dbReference>
<proteinExistence type="predicted"/>
<gene>
    <name evidence="1" type="ORF">TRIUR3_18129</name>
</gene>
<evidence type="ECO:0000313" key="1">
    <source>
        <dbReference type="EMBL" id="EMS59532.1"/>
    </source>
</evidence>
<sequence length="224" mass="25277">MAAAASCSSTLDWFPLWPPTVVVSTVSHLKFASVHDKVGYMVQMMATDMDTCIHMGCFLRQCRPLIQLMMLKFSMALALHTYGMFPPSMLSSNPVNDAEVFNGFGMQSHPNVENRSLGCNEGVVYEEALQNFYAAYQSRNKGRSVSRDSNSFGNLIRICSAFLTEIMLLKVNVASECALEINVLHISIVEGWSWQDDVLKDCSFDISFSKRIEGFRLFQNWQRL</sequence>
<accession>M7ZHI5</accession>
<reference evidence="1" key="1">
    <citation type="journal article" date="2013" name="Nature">
        <title>Draft genome of the wheat A-genome progenitor Triticum urartu.</title>
        <authorList>
            <person name="Ling H.Q."/>
            <person name="Zhao S."/>
            <person name="Liu D."/>
            <person name="Wang J."/>
            <person name="Sun H."/>
            <person name="Zhang C."/>
            <person name="Fan H."/>
            <person name="Li D."/>
            <person name="Dong L."/>
            <person name="Tao Y."/>
            <person name="Gao C."/>
            <person name="Wu H."/>
            <person name="Li Y."/>
            <person name="Cui Y."/>
            <person name="Guo X."/>
            <person name="Zheng S."/>
            <person name="Wang B."/>
            <person name="Yu K."/>
            <person name="Liang Q."/>
            <person name="Yang W."/>
            <person name="Lou X."/>
            <person name="Chen J."/>
            <person name="Feng M."/>
            <person name="Jian J."/>
            <person name="Zhang X."/>
            <person name="Luo G."/>
            <person name="Jiang Y."/>
            <person name="Liu J."/>
            <person name="Wang Z."/>
            <person name="Sha Y."/>
            <person name="Zhang B."/>
            <person name="Wu H."/>
            <person name="Tang D."/>
            <person name="Shen Q."/>
            <person name="Xue P."/>
            <person name="Zou S."/>
            <person name="Wang X."/>
            <person name="Liu X."/>
            <person name="Wang F."/>
            <person name="Yang Y."/>
            <person name="An X."/>
            <person name="Dong Z."/>
            <person name="Zhang K."/>
            <person name="Zhang X."/>
            <person name="Luo M.C."/>
            <person name="Dvorak J."/>
            <person name="Tong Y."/>
            <person name="Wang J."/>
            <person name="Yang H."/>
            <person name="Li Z."/>
            <person name="Wang D."/>
            <person name="Zhang A."/>
            <person name="Wang J."/>
        </authorList>
    </citation>
    <scope>NUCLEOTIDE SEQUENCE</scope>
</reference>
<protein>
    <submittedName>
        <fullName evidence="1">Uncharacterized protein</fullName>
    </submittedName>
</protein>
<organism evidence="1">
    <name type="scientific">Triticum urartu</name>
    <name type="common">Red wild einkorn</name>
    <name type="synonym">Crithodium urartu</name>
    <dbReference type="NCBI Taxonomy" id="4572"/>
    <lineage>
        <taxon>Eukaryota</taxon>
        <taxon>Viridiplantae</taxon>
        <taxon>Streptophyta</taxon>
        <taxon>Embryophyta</taxon>
        <taxon>Tracheophyta</taxon>
        <taxon>Spermatophyta</taxon>
        <taxon>Magnoliopsida</taxon>
        <taxon>Liliopsida</taxon>
        <taxon>Poales</taxon>
        <taxon>Poaceae</taxon>
        <taxon>BOP clade</taxon>
        <taxon>Pooideae</taxon>
        <taxon>Triticodae</taxon>
        <taxon>Triticeae</taxon>
        <taxon>Triticinae</taxon>
        <taxon>Triticum</taxon>
    </lineage>
</organism>